<dbReference type="EMBL" id="CAJVPL010000678">
    <property type="protein sequence ID" value="CAG8520590.1"/>
    <property type="molecule type" value="Genomic_DNA"/>
</dbReference>
<comment type="caution">
    <text evidence="1">The sequence shown here is derived from an EMBL/GenBank/DDBJ whole genome shotgun (WGS) entry which is preliminary data.</text>
</comment>
<gene>
    <name evidence="1" type="ORF">AGERDE_LOCUS5217</name>
</gene>
<evidence type="ECO:0000313" key="1">
    <source>
        <dbReference type="EMBL" id="CAG8520590.1"/>
    </source>
</evidence>
<reference evidence="1" key="1">
    <citation type="submission" date="2021-06" db="EMBL/GenBank/DDBJ databases">
        <authorList>
            <person name="Kallberg Y."/>
            <person name="Tangrot J."/>
            <person name="Rosling A."/>
        </authorList>
    </citation>
    <scope>NUCLEOTIDE SEQUENCE</scope>
    <source>
        <strain evidence="1">MT106</strain>
    </source>
</reference>
<accession>A0A9N9A7T2</accession>
<evidence type="ECO:0000313" key="2">
    <source>
        <dbReference type="Proteomes" id="UP000789831"/>
    </source>
</evidence>
<dbReference type="Proteomes" id="UP000789831">
    <property type="component" value="Unassembled WGS sequence"/>
</dbReference>
<keyword evidence="2" id="KW-1185">Reference proteome</keyword>
<proteinExistence type="predicted"/>
<dbReference type="AlphaFoldDB" id="A0A9N9A7T2"/>
<organism evidence="1 2">
    <name type="scientific">Ambispora gerdemannii</name>
    <dbReference type="NCBI Taxonomy" id="144530"/>
    <lineage>
        <taxon>Eukaryota</taxon>
        <taxon>Fungi</taxon>
        <taxon>Fungi incertae sedis</taxon>
        <taxon>Mucoromycota</taxon>
        <taxon>Glomeromycotina</taxon>
        <taxon>Glomeromycetes</taxon>
        <taxon>Archaeosporales</taxon>
        <taxon>Ambisporaceae</taxon>
        <taxon>Ambispora</taxon>
    </lineage>
</organism>
<name>A0A9N9A7T2_9GLOM</name>
<sequence>MVKVPAAALDAILKTKMISSFVMLMVDDTIMFLIHSIWDPNDSEEVDV</sequence>
<protein>
    <submittedName>
        <fullName evidence="1">4646_t:CDS:1</fullName>
    </submittedName>
</protein>